<dbReference type="OrthoDB" id="1750926at2"/>
<dbReference type="Gene3D" id="1.10.1760.20">
    <property type="match status" value="1"/>
</dbReference>
<keyword evidence="1" id="KW-0812">Transmembrane</keyword>
<protein>
    <recommendedName>
        <fullName evidence="4">Tryptophan transport protein</fullName>
    </recommendedName>
</protein>
<proteinExistence type="predicted"/>
<keyword evidence="1" id="KW-0472">Membrane</keyword>
<organism evidence="2 3">
    <name type="scientific">Acetatifactor muris</name>
    <dbReference type="NCBI Taxonomy" id="879566"/>
    <lineage>
        <taxon>Bacteria</taxon>
        <taxon>Bacillati</taxon>
        <taxon>Bacillota</taxon>
        <taxon>Clostridia</taxon>
        <taxon>Lachnospirales</taxon>
        <taxon>Lachnospiraceae</taxon>
        <taxon>Acetatifactor</taxon>
    </lineage>
</organism>
<evidence type="ECO:0008006" key="4">
    <source>
        <dbReference type="Google" id="ProtNLM"/>
    </source>
</evidence>
<sequence length="160" mass="16911">MKNREKIREMTTTALLAALLAVMGMFRLPSILPGCEFQLSAPFAVCLAACFGFRRYFKIGVLASMMNLILGTHTIVNVTIAMIFRLVAGGILSLFGVNPVTIAVSGPLGTVAGRVVLGAISDTNPLALTAAAAPGMVFTAVGASVMYPVMRHLVRREKNA</sequence>
<feature type="transmembrane region" description="Helical" evidence="1">
    <location>
        <begin position="69"/>
        <end position="95"/>
    </location>
</feature>
<gene>
    <name evidence="2" type="ORF">AMURIS_01309</name>
</gene>
<name>A0A2K4ZDQ5_9FIRM</name>
<dbReference type="EMBL" id="OFSM01000005">
    <property type="protein sequence ID" value="SOY28599.1"/>
    <property type="molecule type" value="Genomic_DNA"/>
</dbReference>
<keyword evidence="3" id="KW-1185">Reference proteome</keyword>
<feature type="transmembrane region" description="Helical" evidence="1">
    <location>
        <begin position="126"/>
        <end position="149"/>
    </location>
</feature>
<dbReference type="AlphaFoldDB" id="A0A2K4ZDQ5"/>
<reference evidence="2 3" key="1">
    <citation type="submission" date="2018-01" db="EMBL/GenBank/DDBJ databases">
        <authorList>
            <person name="Gaut B.S."/>
            <person name="Morton B.R."/>
            <person name="Clegg M.T."/>
            <person name="Duvall M.R."/>
        </authorList>
    </citation>
    <scope>NUCLEOTIDE SEQUENCE [LARGE SCALE GENOMIC DNA]</scope>
    <source>
        <strain evidence="2">GP69</strain>
    </source>
</reference>
<evidence type="ECO:0000313" key="2">
    <source>
        <dbReference type="EMBL" id="SOY28599.1"/>
    </source>
</evidence>
<evidence type="ECO:0000256" key="1">
    <source>
        <dbReference type="SAM" id="Phobius"/>
    </source>
</evidence>
<dbReference type="Proteomes" id="UP000236311">
    <property type="component" value="Unassembled WGS sequence"/>
</dbReference>
<accession>A0A2K4ZDQ5</accession>
<evidence type="ECO:0000313" key="3">
    <source>
        <dbReference type="Proteomes" id="UP000236311"/>
    </source>
</evidence>
<keyword evidence="1" id="KW-1133">Transmembrane helix</keyword>
<dbReference type="RefSeq" id="WP_103238675.1">
    <property type="nucleotide sequence ID" value="NZ_JANJZD010000005.1"/>
</dbReference>